<protein>
    <recommendedName>
        <fullName evidence="4">Integral membrane protein</fullName>
    </recommendedName>
</protein>
<evidence type="ECO:0008006" key="4">
    <source>
        <dbReference type="Google" id="ProtNLM"/>
    </source>
</evidence>
<dbReference type="PANTHER" id="PTHR36844">
    <property type="entry name" value="PROTEASE PRSW"/>
    <property type="match status" value="1"/>
</dbReference>
<evidence type="ECO:0000313" key="3">
    <source>
        <dbReference type="Proteomes" id="UP000019225"/>
    </source>
</evidence>
<name>W5VZP6_9PSEU</name>
<feature type="transmembrane region" description="Helical" evidence="1">
    <location>
        <begin position="194"/>
        <end position="213"/>
    </location>
</feature>
<dbReference type="HOGENOM" id="CLU_029195_1_0_11"/>
<dbReference type="GO" id="GO:0008233">
    <property type="term" value="F:peptidase activity"/>
    <property type="evidence" value="ECO:0007669"/>
    <property type="project" value="InterPro"/>
</dbReference>
<keyword evidence="1" id="KW-1133">Transmembrane helix</keyword>
<organism evidence="2 3">
    <name type="scientific">Kutzneria albida DSM 43870</name>
    <dbReference type="NCBI Taxonomy" id="1449976"/>
    <lineage>
        <taxon>Bacteria</taxon>
        <taxon>Bacillati</taxon>
        <taxon>Actinomycetota</taxon>
        <taxon>Actinomycetes</taxon>
        <taxon>Pseudonocardiales</taxon>
        <taxon>Pseudonocardiaceae</taxon>
        <taxon>Kutzneria</taxon>
    </lineage>
</organism>
<reference evidence="2 3" key="1">
    <citation type="journal article" date="2014" name="BMC Genomics">
        <title>Complete genome sequence of producer of the glycopeptide antibiotic Aculeximycin Kutzneria albida DSM 43870T, a representative of minor genus of Pseudonocardiaceae.</title>
        <authorList>
            <person name="Rebets Y."/>
            <person name="Tokovenko B."/>
            <person name="Lushchyk I."/>
            <person name="Ruckert C."/>
            <person name="Zaburannyi N."/>
            <person name="Bechthold A."/>
            <person name="Kalinowski J."/>
            <person name="Luzhetskyy A."/>
        </authorList>
    </citation>
    <scope>NUCLEOTIDE SEQUENCE [LARGE SCALE GENOMIC DNA]</scope>
    <source>
        <strain evidence="2">DSM 43870</strain>
    </source>
</reference>
<feature type="transmembrane region" description="Helical" evidence="1">
    <location>
        <begin position="242"/>
        <end position="259"/>
    </location>
</feature>
<keyword evidence="1" id="KW-0812">Transmembrane</keyword>
<dbReference type="eggNOG" id="COG2339">
    <property type="taxonomic scope" value="Bacteria"/>
</dbReference>
<dbReference type="PANTHER" id="PTHR36844:SF1">
    <property type="entry name" value="PROTEASE PRSW"/>
    <property type="match status" value="1"/>
</dbReference>
<gene>
    <name evidence="2" type="ORF">KALB_369</name>
</gene>
<feature type="transmembrane region" description="Helical" evidence="1">
    <location>
        <begin position="219"/>
        <end position="235"/>
    </location>
</feature>
<dbReference type="EMBL" id="CP007155">
    <property type="protein sequence ID" value="AHH93746.1"/>
    <property type="molecule type" value="Genomic_DNA"/>
</dbReference>
<feature type="transmembrane region" description="Helical" evidence="1">
    <location>
        <begin position="94"/>
        <end position="112"/>
    </location>
</feature>
<feature type="transmembrane region" description="Helical" evidence="1">
    <location>
        <begin position="30"/>
        <end position="50"/>
    </location>
</feature>
<sequence length="402" mass="41786">MAGWSPAVALSFCAVTAASLSPPPRAPRSLTVLAPVLGLIALGLSALIMLGLGASKVGPMGVLVGAGAALLPVGPVVAAFLWVDRWEPEPAKLLWLSFAWGACGATACSLLINSTAEALGDLALGHGHGDTIAATISAPIVEEAAKAAFLIGLLWWRRQEFDGLVDGIVYAGFTAAGFAFTENIYYFGRVFAEYGFAGATGGVIAAFVLRGVLAPFTHPLFTAMTGIGVGIAARSTSGKVRVFAPLLGYVCAVLLHSLWNSSATLGGATAFLTVYFLVILPILASMIALVVWQRRREQRVVAAQLPGMAEAGWIANSEVSLLSSLTGRRGWRSAVRRRAGAQAARAVASYQTAATELAFLRDAVQSGRAGADAEQRQRHLLSAMLSARQEAVRAPGALTGES</sequence>
<dbReference type="InterPro" id="IPR026898">
    <property type="entry name" value="PrsW"/>
</dbReference>
<accession>W5VZP6</accession>
<keyword evidence="3" id="KW-1185">Reference proteome</keyword>
<dbReference type="Pfam" id="PF13367">
    <property type="entry name" value="PrsW-protease"/>
    <property type="match status" value="1"/>
</dbReference>
<feature type="transmembrane region" description="Helical" evidence="1">
    <location>
        <begin position="62"/>
        <end position="82"/>
    </location>
</feature>
<evidence type="ECO:0000256" key="1">
    <source>
        <dbReference type="SAM" id="Phobius"/>
    </source>
</evidence>
<keyword evidence="1" id="KW-0472">Membrane</keyword>
<dbReference type="AlphaFoldDB" id="W5VZP6"/>
<dbReference type="PATRIC" id="fig|1449976.3.peg.374"/>
<dbReference type="STRING" id="1449976.KALB_369"/>
<dbReference type="Proteomes" id="UP000019225">
    <property type="component" value="Chromosome"/>
</dbReference>
<evidence type="ECO:0000313" key="2">
    <source>
        <dbReference type="EMBL" id="AHH93746.1"/>
    </source>
</evidence>
<dbReference type="KEGG" id="kal:KALB_369"/>
<feature type="transmembrane region" description="Helical" evidence="1">
    <location>
        <begin position="271"/>
        <end position="292"/>
    </location>
</feature>
<proteinExistence type="predicted"/>